<evidence type="ECO:0000256" key="1">
    <source>
        <dbReference type="SAM" id="Phobius"/>
    </source>
</evidence>
<keyword evidence="1" id="KW-0472">Membrane</keyword>
<reference evidence="2" key="1">
    <citation type="thesis" date="2020" institute="ProQuest LLC" country="789 East Eisenhower Parkway, Ann Arbor, MI, USA">
        <title>Comparative Genomics and Chromosome Evolution.</title>
        <authorList>
            <person name="Mudd A.B."/>
        </authorList>
    </citation>
    <scope>NUCLEOTIDE SEQUENCE</scope>
    <source>
        <strain evidence="2">Female2</strain>
        <tissue evidence="2">Blood</tissue>
    </source>
</reference>
<accession>A0A8T2IG58</accession>
<proteinExistence type="predicted"/>
<keyword evidence="3" id="KW-1185">Reference proteome</keyword>
<dbReference type="EMBL" id="JAACNH010003575">
    <property type="protein sequence ID" value="KAG8429708.1"/>
    <property type="molecule type" value="Genomic_DNA"/>
</dbReference>
<feature type="transmembrane region" description="Helical" evidence="1">
    <location>
        <begin position="12"/>
        <end position="31"/>
    </location>
</feature>
<dbReference type="AlphaFoldDB" id="A0A8T2IG58"/>
<organism evidence="2 3">
    <name type="scientific">Hymenochirus boettgeri</name>
    <name type="common">Congo dwarf clawed frog</name>
    <dbReference type="NCBI Taxonomy" id="247094"/>
    <lineage>
        <taxon>Eukaryota</taxon>
        <taxon>Metazoa</taxon>
        <taxon>Chordata</taxon>
        <taxon>Craniata</taxon>
        <taxon>Vertebrata</taxon>
        <taxon>Euteleostomi</taxon>
        <taxon>Amphibia</taxon>
        <taxon>Batrachia</taxon>
        <taxon>Anura</taxon>
        <taxon>Pipoidea</taxon>
        <taxon>Pipidae</taxon>
        <taxon>Pipinae</taxon>
        <taxon>Hymenochirus</taxon>
    </lineage>
</organism>
<gene>
    <name evidence="2" type="ORF">GDO86_019415</name>
</gene>
<sequence length="94" mass="10769">MTYGRLSIPQNNIICIYVPLAGAAMWVYNLWGMKGSHSILVATANCLKSLKDTDTKTFTMSSIKCVLECLSVSGNGTKKTHRHRYTYRYYWFTF</sequence>
<name>A0A8T2IG58_9PIPI</name>
<dbReference type="Proteomes" id="UP000812440">
    <property type="component" value="Unassembled WGS sequence"/>
</dbReference>
<evidence type="ECO:0000313" key="3">
    <source>
        <dbReference type="Proteomes" id="UP000812440"/>
    </source>
</evidence>
<protein>
    <submittedName>
        <fullName evidence="2">Uncharacterized protein</fullName>
    </submittedName>
</protein>
<evidence type="ECO:0000313" key="2">
    <source>
        <dbReference type="EMBL" id="KAG8429708.1"/>
    </source>
</evidence>
<keyword evidence="1" id="KW-0812">Transmembrane</keyword>
<comment type="caution">
    <text evidence="2">The sequence shown here is derived from an EMBL/GenBank/DDBJ whole genome shotgun (WGS) entry which is preliminary data.</text>
</comment>
<keyword evidence="1" id="KW-1133">Transmembrane helix</keyword>